<accession>A0A7M2TH21</accession>
<dbReference type="InterPro" id="IPR006311">
    <property type="entry name" value="TAT_signal"/>
</dbReference>
<evidence type="ECO:0000313" key="2">
    <source>
        <dbReference type="EMBL" id="QOV47243.1"/>
    </source>
</evidence>
<dbReference type="PROSITE" id="PS51318">
    <property type="entry name" value="TAT"/>
    <property type="match status" value="1"/>
</dbReference>
<evidence type="ECO:0000313" key="3">
    <source>
        <dbReference type="Proteomes" id="UP000594008"/>
    </source>
</evidence>
<keyword evidence="2" id="KW-0378">Hydrolase</keyword>
<name>A0A7M2TH21_STRCW</name>
<dbReference type="AlphaFoldDB" id="A0A7M2TH21"/>
<sequence>MKDVSGDCARTPTRRTALAGLVGGAGAVLATGCTPTGATPAARATATATASPGGPTPGVMTLFDDPAFNFSALMALGGSGQGAGEVGEVLTAVNAITKAGLSSQTYVETFEKLGDLLMAAPVGSEPDDRTRQWRALRAAQYYAQALFFVLGSDKPGDEERLYKAGRGAWDTFCRLSDPAPVTANVPYGSTPLPVWFFRPDTSARRRPTVILTNGSDGQNVDMWTYGVRAALDRGWNALVYDGPGQGQLLFVNQVIFTPTWEKVVGPLVDWLTARSDVDPDRIALTGLSMAGDLAPRAAAFENRLAAVVAMPGCLTPWLGFPPEVREILQPSKEETNTVWNKEVVPELPAADAATLKKRFEPFSVQAMLDARKGRMFTDFYTPAKRIEALDITNVVGRIKMPTLVLDYEDEQFYPGQARQMFDKLTSPKDYVKLTAATGAQLHCSPMAPQQHCEVVFDWLNETLPGR</sequence>
<dbReference type="KEGG" id="schf:IPT68_16020"/>
<dbReference type="GO" id="GO:0016787">
    <property type="term" value="F:hydrolase activity"/>
    <property type="evidence" value="ECO:0007669"/>
    <property type="project" value="UniProtKB-KW"/>
</dbReference>
<dbReference type="InterPro" id="IPR029058">
    <property type="entry name" value="AB_hydrolase_fold"/>
</dbReference>
<reference evidence="2 3" key="1">
    <citation type="submission" date="2020-10" db="EMBL/GenBank/DDBJ databases">
        <title>Streptomyces chromofuscus complate genome analysis.</title>
        <authorList>
            <person name="Anwar N."/>
        </authorList>
    </citation>
    <scope>NUCLEOTIDE SEQUENCE [LARGE SCALE GENOMIC DNA]</scope>
    <source>
        <strain evidence="2 3">DSM 40273</strain>
    </source>
</reference>
<gene>
    <name evidence="2" type="ORF">IPT68_16020</name>
</gene>
<dbReference type="InterPro" id="IPR050261">
    <property type="entry name" value="FrsA_esterase"/>
</dbReference>
<dbReference type="EMBL" id="CP063374">
    <property type="protein sequence ID" value="QOV47243.1"/>
    <property type="molecule type" value="Genomic_DNA"/>
</dbReference>
<dbReference type="Gene3D" id="1.20.1440.110">
    <property type="entry name" value="acylaminoacyl peptidase"/>
    <property type="match status" value="1"/>
</dbReference>
<comment type="similarity">
    <text evidence="1">Belongs to the AB hydrolase superfamily.</text>
</comment>
<evidence type="ECO:0000256" key="1">
    <source>
        <dbReference type="ARBA" id="ARBA00008645"/>
    </source>
</evidence>
<organism evidence="2 3">
    <name type="scientific">Streptomyces chromofuscus</name>
    <dbReference type="NCBI Taxonomy" id="42881"/>
    <lineage>
        <taxon>Bacteria</taxon>
        <taxon>Bacillati</taxon>
        <taxon>Actinomycetota</taxon>
        <taxon>Actinomycetes</taxon>
        <taxon>Kitasatosporales</taxon>
        <taxon>Streptomycetaceae</taxon>
        <taxon>Streptomyces</taxon>
    </lineage>
</organism>
<dbReference type="PANTHER" id="PTHR22946:SF12">
    <property type="entry name" value="CONIDIAL PIGMENT BIOSYNTHESIS PROTEIN AYG1 (AFU_ORTHOLOGUE AFUA_2G17550)"/>
    <property type="match status" value="1"/>
</dbReference>
<dbReference type="PROSITE" id="PS51257">
    <property type="entry name" value="PROKAR_LIPOPROTEIN"/>
    <property type="match status" value="1"/>
</dbReference>
<dbReference type="RefSeq" id="WP_189700216.1">
    <property type="nucleotide sequence ID" value="NZ_BMTA01000017.1"/>
</dbReference>
<dbReference type="Gene3D" id="3.40.50.1820">
    <property type="entry name" value="alpha/beta hydrolase"/>
    <property type="match status" value="1"/>
</dbReference>
<dbReference type="Proteomes" id="UP000594008">
    <property type="component" value="Chromosome"/>
</dbReference>
<dbReference type="PANTHER" id="PTHR22946">
    <property type="entry name" value="DIENELACTONE HYDROLASE DOMAIN-CONTAINING PROTEIN-RELATED"/>
    <property type="match status" value="1"/>
</dbReference>
<proteinExistence type="inferred from homology"/>
<dbReference type="SUPFAM" id="SSF53474">
    <property type="entry name" value="alpha/beta-Hydrolases"/>
    <property type="match status" value="1"/>
</dbReference>
<protein>
    <submittedName>
        <fullName evidence="2">Alpha/beta hydrolase</fullName>
    </submittedName>
</protein>
<keyword evidence="3" id="KW-1185">Reference proteome</keyword>